<evidence type="ECO:0000259" key="5">
    <source>
        <dbReference type="PROSITE" id="PS01124"/>
    </source>
</evidence>
<feature type="domain" description="Response regulatory" evidence="6">
    <location>
        <begin position="3"/>
        <end position="120"/>
    </location>
</feature>
<dbReference type="SMART" id="SM00448">
    <property type="entry name" value="REC"/>
    <property type="match status" value="1"/>
</dbReference>
<dbReference type="PROSITE" id="PS00041">
    <property type="entry name" value="HTH_ARAC_FAMILY_1"/>
    <property type="match status" value="1"/>
</dbReference>
<dbReference type="SUPFAM" id="SSF52172">
    <property type="entry name" value="CheY-like"/>
    <property type="match status" value="1"/>
</dbReference>
<dbReference type="Gene3D" id="3.40.50.2300">
    <property type="match status" value="1"/>
</dbReference>
<sequence>MGEILFVDDDIETKQLIRSVVSENQFDYLSIYEVETAEKAINYLKQKQPQIMLLDLSLPDEDGFVLGKRSLEIYPHLPVAVLTHLKMFDTVQNCINAGFSGYLLKPTFKSEVLTLFERLITKGFVLKGEEILERTTSAGKSFEADPTNPMETAIKYIQLNSHEPLTLKELSNLVYLSPSHFSRMFKEEMGLNFVEYLIKFRIEKAKRLLKMTLLPMEVVSSNCGFSSAAHFSTTFKKIEGVTPSVYRNLFSKLNEKNE</sequence>
<dbReference type="Pfam" id="PF12833">
    <property type="entry name" value="HTH_18"/>
    <property type="match status" value="1"/>
</dbReference>
<keyword evidence="4" id="KW-0597">Phosphoprotein</keyword>
<dbReference type="EMBL" id="JBHLVO010000018">
    <property type="protein sequence ID" value="MFC0273254.1"/>
    <property type="molecule type" value="Genomic_DNA"/>
</dbReference>
<dbReference type="Pfam" id="PF00072">
    <property type="entry name" value="Response_reg"/>
    <property type="match status" value="1"/>
</dbReference>
<accession>A0ABV6GI63</accession>
<dbReference type="CDD" id="cd00156">
    <property type="entry name" value="REC"/>
    <property type="match status" value="1"/>
</dbReference>
<dbReference type="PROSITE" id="PS50110">
    <property type="entry name" value="RESPONSE_REGULATORY"/>
    <property type="match status" value="1"/>
</dbReference>
<keyword evidence="2" id="KW-0238">DNA-binding</keyword>
<comment type="caution">
    <text evidence="7">The sequence shown here is derived from an EMBL/GenBank/DDBJ whole genome shotgun (WGS) entry which is preliminary data.</text>
</comment>
<evidence type="ECO:0000256" key="3">
    <source>
        <dbReference type="ARBA" id="ARBA00023163"/>
    </source>
</evidence>
<dbReference type="InterPro" id="IPR020449">
    <property type="entry name" value="Tscrpt_reg_AraC-type_HTH"/>
</dbReference>
<dbReference type="PRINTS" id="PR00032">
    <property type="entry name" value="HTHARAC"/>
</dbReference>
<evidence type="ECO:0000313" key="7">
    <source>
        <dbReference type="EMBL" id="MFC0273254.1"/>
    </source>
</evidence>
<dbReference type="PANTHER" id="PTHR43280:SF2">
    <property type="entry name" value="HTH-TYPE TRANSCRIPTIONAL REGULATOR EXSA"/>
    <property type="match status" value="1"/>
</dbReference>
<dbReference type="PROSITE" id="PS01124">
    <property type="entry name" value="HTH_ARAC_FAMILY_2"/>
    <property type="match status" value="1"/>
</dbReference>
<evidence type="ECO:0000256" key="1">
    <source>
        <dbReference type="ARBA" id="ARBA00023015"/>
    </source>
</evidence>
<protein>
    <submittedName>
        <fullName evidence="7">Helix-turn-helix domain-containing protein</fullName>
    </submittedName>
</protein>
<feature type="modified residue" description="4-aspartylphosphate" evidence="4">
    <location>
        <position position="55"/>
    </location>
</feature>
<reference evidence="7 8" key="1">
    <citation type="submission" date="2024-09" db="EMBL/GenBank/DDBJ databases">
        <authorList>
            <person name="Sun Q."/>
            <person name="Mori K."/>
        </authorList>
    </citation>
    <scope>NUCLEOTIDE SEQUENCE [LARGE SCALE GENOMIC DNA]</scope>
    <source>
        <strain evidence="7 8">CCM 7228</strain>
    </source>
</reference>
<proteinExistence type="predicted"/>
<dbReference type="Gene3D" id="1.10.10.60">
    <property type="entry name" value="Homeodomain-like"/>
    <property type="match status" value="2"/>
</dbReference>
<keyword evidence="3" id="KW-0804">Transcription</keyword>
<dbReference type="InterPro" id="IPR001789">
    <property type="entry name" value="Sig_transdc_resp-reg_receiver"/>
</dbReference>
<dbReference type="SUPFAM" id="SSF46689">
    <property type="entry name" value="Homeodomain-like"/>
    <property type="match status" value="2"/>
</dbReference>
<evidence type="ECO:0000256" key="4">
    <source>
        <dbReference type="PROSITE-ProRule" id="PRU00169"/>
    </source>
</evidence>
<name>A0ABV6GI63_9BACI</name>
<dbReference type="InterPro" id="IPR011006">
    <property type="entry name" value="CheY-like_superfamily"/>
</dbReference>
<keyword evidence="1" id="KW-0805">Transcription regulation</keyword>
<evidence type="ECO:0000313" key="8">
    <source>
        <dbReference type="Proteomes" id="UP001589854"/>
    </source>
</evidence>
<dbReference type="InterPro" id="IPR018062">
    <property type="entry name" value="HTH_AraC-typ_CS"/>
</dbReference>
<dbReference type="InterPro" id="IPR018060">
    <property type="entry name" value="HTH_AraC"/>
</dbReference>
<dbReference type="RefSeq" id="WP_378936372.1">
    <property type="nucleotide sequence ID" value="NZ_JBHLVO010000018.1"/>
</dbReference>
<keyword evidence="8" id="KW-1185">Reference proteome</keyword>
<dbReference type="Proteomes" id="UP001589854">
    <property type="component" value="Unassembled WGS sequence"/>
</dbReference>
<dbReference type="InterPro" id="IPR009057">
    <property type="entry name" value="Homeodomain-like_sf"/>
</dbReference>
<evidence type="ECO:0000259" key="6">
    <source>
        <dbReference type="PROSITE" id="PS50110"/>
    </source>
</evidence>
<evidence type="ECO:0000256" key="2">
    <source>
        <dbReference type="ARBA" id="ARBA00023125"/>
    </source>
</evidence>
<dbReference type="PANTHER" id="PTHR43280">
    <property type="entry name" value="ARAC-FAMILY TRANSCRIPTIONAL REGULATOR"/>
    <property type="match status" value="1"/>
</dbReference>
<organism evidence="7 8">
    <name type="scientific">Metabacillus herbersteinensis</name>
    <dbReference type="NCBI Taxonomy" id="283816"/>
    <lineage>
        <taxon>Bacteria</taxon>
        <taxon>Bacillati</taxon>
        <taxon>Bacillota</taxon>
        <taxon>Bacilli</taxon>
        <taxon>Bacillales</taxon>
        <taxon>Bacillaceae</taxon>
        <taxon>Metabacillus</taxon>
    </lineage>
</organism>
<dbReference type="SMART" id="SM00342">
    <property type="entry name" value="HTH_ARAC"/>
    <property type="match status" value="1"/>
</dbReference>
<feature type="domain" description="HTH araC/xylS-type" evidence="5">
    <location>
        <begin position="151"/>
        <end position="249"/>
    </location>
</feature>
<gene>
    <name evidence="7" type="ORF">ACFFIX_17750</name>
</gene>